<dbReference type="InterPro" id="IPR007140">
    <property type="entry name" value="DUF350"/>
</dbReference>
<reference evidence="9" key="1">
    <citation type="submission" date="2018-02" db="EMBL/GenBank/DDBJ databases">
        <title>Genome sequence of Desulfocucumis palustris strain NAW-5.</title>
        <authorList>
            <person name="Watanabe M."/>
            <person name="Kojima H."/>
            <person name="Fukui M."/>
        </authorList>
    </citation>
    <scope>NUCLEOTIDE SEQUENCE [LARGE SCALE GENOMIC DNA]</scope>
    <source>
        <strain evidence="9">NAW-5</strain>
    </source>
</reference>
<feature type="transmembrane region" description="Helical" evidence="7">
    <location>
        <begin position="111"/>
        <end position="130"/>
    </location>
</feature>
<evidence type="ECO:0000256" key="6">
    <source>
        <dbReference type="ARBA" id="ARBA00023136"/>
    </source>
</evidence>
<dbReference type="GO" id="GO:0005886">
    <property type="term" value="C:plasma membrane"/>
    <property type="evidence" value="ECO:0007669"/>
    <property type="project" value="UniProtKB-SubCell"/>
</dbReference>
<comment type="similarity">
    <text evidence="2">Belongs to the UPF0719 family.</text>
</comment>
<accession>A0A2L2XEH9</accession>
<dbReference type="PANTHER" id="PTHR40043:SF1">
    <property type="entry name" value="UPF0719 INNER MEMBRANE PROTEIN YJFL"/>
    <property type="match status" value="1"/>
</dbReference>
<feature type="transmembrane region" description="Helical" evidence="7">
    <location>
        <begin position="12"/>
        <end position="30"/>
    </location>
</feature>
<dbReference type="EMBL" id="BFAV01000150">
    <property type="protein sequence ID" value="GBF34769.1"/>
    <property type="molecule type" value="Genomic_DNA"/>
</dbReference>
<keyword evidence="4 7" id="KW-0812">Transmembrane</keyword>
<dbReference type="Proteomes" id="UP000239549">
    <property type="component" value="Unassembled WGS sequence"/>
</dbReference>
<keyword evidence="3" id="KW-1003">Cell membrane</keyword>
<evidence type="ECO:0000313" key="8">
    <source>
        <dbReference type="EMBL" id="GBF34769.1"/>
    </source>
</evidence>
<protein>
    <submittedName>
        <fullName evidence="8">DUF350 domain-containing protein</fullName>
    </submittedName>
</protein>
<sequence>MLVQLESSLTCFLTGLLIILFTIFIFTRVTKYNDWKEIAEGNTAAALALGGKVLGVANIIRFSVLSSTGAAETIIWGLTGSVLLILVYLLFEWLTPKLNVNREIASGNTAVGLLSMVFSVAASFVIGASIS</sequence>
<feature type="transmembrane region" description="Helical" evidence="7">
    <location>
        <begin position="74"/>
        <end position="91"/>
    </location>
</feature>
<dbReference type="RefSeq" id="WP_231702775.1">
    <property type="nucleotide sequence ID" value="NZ_BFAV01000150.1"/>
</dbReference>
<dbReference type="Pfam" id="PF03994">
    <property type="entry name" value="DUF350"/>
    <property type="match status" value="1"/>
</dbReference>
<evidence type="ECO:0000256" key="7">
    <source>
        <dbReference type="SAM" id="Phobius"/>
    </source>
</evidence>
<feature type="transmembrane region" description="Helical" evidence="7">
    <location>
        <begin position="42"/>
        <end position="62"/>
    </location>
</feature>
<dbReference type="AlphaFoldDB" id="A0A2L2XEH9"/>
<evidence type="ECO:0000256" key="4">
    <source>
        <dbReference type="ARBA" id="ARBA00022692"/>
    </source>
</evidence>
<evidence type="ECO:0000256" key="3">
    <source>
        <dbReference type="ARBA" id="ARBA00022475"/>
    </source>
</evidence>
<comment type="subcellular location">
    <subcellularLocation>
        <location evidence="1">Cell membrane</location>
        <topology evidence="1">Multi-pass membrane protein</topology>
    </subcellularLocation>
</comment>
<name>A0A2L2XEH9_9FIRM</name>
<evidence type="ECO:0000256" key="5">
    <source>
        <dbReference type="ARBA" id="ARBA00022989"/>
    </source>
</evidence>
<evidence type="ECO:0000256" key="2">
    <source>
        <dbReference type="ARBA" id="ARBA00005779"/>
    </source>
</evidence>
<proteinExistence type="inferred from homology"/>
<organism evidence="8 9">
    <name type="scientific">Desulfocucumis palustris</name>
    <dbReference type="NCBI Taxonomy" id="1898651"/>
    <lineage>
        <taxon>Bacteria</taxon>
        <taxon>Bacillati</taxon>
        <taxon>Bacillota</taxon>
        <taxon>Clostridia</taxon>
        <taxon>Eubacteriales</taxon>
        <taxon>Desulfocucumaceae</taxon>
        <taxon>Desulfocucumis</taxon>
    </lineage>
</organism>
<gene>
    <name evidence="8" type="ORF">DCCM_3889</name>
</gene>
<evidence type="ECO:0000313" key="9">
    <source>
        <dbReference type="Proteomes" id="UP000239549"/>
    </source>
</evidence>
<keyword evidence="9" id="KW-1185">Reference proteome</keyword>
<comment type="caution">
    <text evidence="8">The sequence shown here is derived from an EMBL/GenBank/DDBJ whole genome shotgun (WGS) entry which is preliminary data.</text>
</comment>
<evidence type="ECO:0000256" key="1">
    <source>
        <dbReference type="ARBA" id="ARBA00004651"/>
    </source>
</evidence>
<dbReference type="PANTHER" id="PTHR40043">
    <property type="entry name" value="UPF0719 INNER MEMBRANE PROTEIN YJFL"/>
    <property type="match status" value="1"/>
</dbReference>
<keyword evidence="5 7" id="KW-1133">Transmembrane helix</keyword>
<keyword evidence="6 7" id="KW-0472">Membrane</keyword>